<proteinExistence type="predicted"/>
<evidence type="ECO:0000313" key="2">
    <source>
        <dbReference type="Proteomes" id="UP000186922"/>
    </source>
</evidence>
<keyword evidence="2" id="KW-1185">Reference proteome</keyword>
<dbReference type="EMBL" id="BDGG01000010">
    <property type="protein sequence ID" value="GAV03965.1"/>
    <property type="molecule type" value="Genomic_DNA"/>
</dbReference>
<dbReference type="Proteomes" id="UP000186922">
    <property type="component" value="Unassembled WGS sequence"/>
</dbReference>
<sequence length="81" mass="9136">MRARHANLEPELIVLPSGASFQLLSPRMCATQQNDLVEYVCRALKLRFILKVGDFLWVIVSGARFGRGQDGTAPRFRPVLH</sequence>
<evidence type="ECO:0000313" key="1">
    <source>
        <dbReference type="EMBL" id="GAV03965.1"/>
    </source>
</evidence>
<comment type="caution">
    <text evidence="1">The sequence shown here is derived from an EMBL/GenBank/DDBJ whole genome shotgun (WGS) entry which is preliminary data.</text>
</comment>
<reference evidence="1 2" key="1">
    <citation type="journal article" date="2016" name="Nat. Commun.">
        <title>Extremotolerant tardigrade genome and improved radiotolerance of human cultured cells by tardigrade-unique protein.</title>
        <authorList>
            <person name="Hashimoto T."/>
            <person name="Horikawa D.D."/>
            <person name="Saito Y."/>
            <person name="Kuwahara H."/>
            <person name="Kozuka-Hata H."/>
            <person name="Shin-I T."/>
            <person name="Minakuchi Y."/>
            <person name="Ohishi K."/>
            <person name="Motoyama A."/>
            <person name="Aizu T."/>
            <person name="Enomoto A."/>
            <person name="Kondo K."/>
            <person name="Tanaka S."/>
            <person name="Hara Y."/>
            <person name="Koshikawa S."/>
            <person name="Sagara H."/>
            <person name="Miura T."/>
            <person name="Yokobori S."/>
            <person name="Miyagawa K."/>
            <person name="Suzuki Y."/>
            <person name="Kubo T."/>
            <person name="Oyama M."/>
            <person name="Kohara Y."/>
            <person name="Fujiyama A."/>
            <person name="Arakawa K."/>
            <person name="Katayama T."/>
            <person name="Toyoda A."/>
            <person name="Kunieda T."/>
        </authorList>
    </citation>
    <scope>NUCLEOTIDE SEQUENCE [LARGE SCALE GENOMIC DNA]</scope>
    <source>
        <strain evidence="1 2">YOKOZUNA-1</strain>
    </source>
</reference>
<name>A0A1D1VQX3_RAMVA</name>
<gene>
    <name evidence="1" type="primary">RvY_14318</name>
    <name evidence="1" type="synonym">RvY_14318.2</name>
    <name evidence="1" type="ORF">RvY_14318-2</name>
</gene>
<organism evidence="1 2">
    <name type="scientific">Ramazzottius varieornatus</name>
    <name type="common">Water bear</name>
    <name type="synonym">Tardigrade</name>
    <dbReference type="NCBI Taxonomy" id="947166"/>
    <lineage>
        <taxon>Eukaryota</taxon>
        <taxon>Metazoa</taxon>
        <taxon>Ecdysozoa</taxon>
        <taxon>Tardigrada</taxon>
        <taxon>Eutardigrada</taxon>
        <taxon>Parachela</taxon>
        <taxon>Hypsibioidea</taxon>
        <taxon>Ramazzottiidae</taxon>
        <taxon>Ramazzottius</taxon>
    </lineage>
</organism>
<protein>
    <submittedName>
        <fullName evidence="1">Uncharacterized protein</fullName>
    </submittedName>
</protein>
<accession>A0A1D1VQX3</accession>
<dbReference type="AlphaFoldDB" id="A0A1D1VQX3"/>